<keyword evidence="5 8" id="KW-0812">Transmembrane</keyword>
<dbReference type="Pfam" id="PF13231">
    <property type="entry name" value="PMT_2"/>
    <property type="match status" value="1"/>
</dbReference>
<dbReference type="RefSeq" id="WP_349143644.1">
    <property type="nucleotide sequence ID" value="NZ_JBBMFC010000003.1"/>
</dbReference>
<proteinExistence type="predicted"/>
<feature type="transmembrane region" description="Helical" evidence="8">
    <location>
        <begin position="217"/>
        <end position="238"/>
    </location>
</feature>
<dbReference type="GO" id="GO:0016757">
    <property type="term" value="F:glycosyltransferase activity"/>
    <property type="evidence" value="ECO:0007669"/>
    <property type="project" value="UniProtKB-KW"/>
</dbReference>
<dbReference type="PANTHER" id="PTHR33908:SF11">
    <property type="entry name" value="MEMBRANE PROTEIN"/>
    <property type="match status" value="1"/>
</dbReference>
<accession>A0ABV1HXH4</accession>
<feature type="transmembrane region" description="Helical" evidence="8">
    <location>
        <begin position="311"/>
        <end position="331"/>
    </location>
</feature>
<feature type="transmembrane region" description="Helical" evidence="8">
    <location>
        <begin position="123"/>
        <end position="139"/>
    </location>
</feature>
<comment type="subcellular location">
    <subcellularLocation>
        <location evidence="1">Cell membrane</location>
        <topology evidence="1">Multi-pass membrane protein</topology>
    </subcellularLocation>
</comment>
<evidence type="ECO:0000256" key="4">
    <source>
        <dbReference type="ARBA" id="ARBA00022679"/>
    </source>
</evidence>
<feature type="transmembrane region" description="Helical" evidence="8">
    <location>
        <begin position="337"/>
        <end position="360"/>
    </location>
</feature>
<evidence type="ECO:0000313" key="11">
    <source>
        <dbReference type="Proteomes" id="UP001470288"/>
    </source>
</evidence>
<evidence type="ECO:0000256" key="7">
    <source>
        <dbReference type="ARBA" id="ARBA00023136"/>
    </source>
</evidence>
<feature type="transmembrane region" description="Helical" evidence="8">
    <location>
        <begin position="151"/>
        <end position="167"/>
    </location>
</feature>
<evidence type="ECO:0000256" key="3">
    <source>
        <dbReference type="ARBA" id="ARBA00022676"/>
    </source>
</evidence>
<keyword evidence="11" id="KW-1185">Reference proteome</keyword>
<feature type="transmembrane region" description="Helical" evidence="8">
    <location>
        <begin position="16"/>
        <end position="40"/>
    </location>
</feature>
<sequence length="504" mass="57087">MKKINRTLLQITEKYYWLWFALLCAVTAFLCFRCLGVKAIDSWDEARHGISAYEMLKNKQFLVNTYLGKPDYWNVKPPLSFLSVAAGFVLCGYNAVGLRFFSALFYLLTVIFAGLFARKYSRLASLLTMVFLCANYFPFKAHLARAGDADSLYLLLFTLSMLCMLKVRDNGRWLYACGLFFSLAFLTKSFHAGMIAAVGGLFLLLTKELFHQKPKRWIIFIACAVLPILIWGICRYQYDGITFFQNMYEADIAGRTAAGGLEGHGFPFSFYWTSIFWNFDYIYGWLTLIVIIGLICLWIRPLRPVDTPLPNVDLTGILFWFFVPFLGFSLVSTKLMWYVYPCIIPLCMLAAVFVATFLATVLTEKHVAGFAGLLISLVLLAGTAVFVWNNYCDNVRGARSNDLQTFVQEQFSRDSDLAGSTIYLDAYDPFLYANTTDWEQNMQLLAMLSGDLDCQDGGAEAFLEAPEHALLILSIPFLQDHPELEAYTVLADNGQYMLISSVSK</sequence>
<evidence type="ECO:0000256" key="6">
    <source>
        <dbReference type="ARBA" id="ARBA00022989"/>
    </source>
</evidence>
<reference evidence="10 11" key="1">
    <citation type="submission" date="2024-03" db="EMBL/GenBank/DDBJ databases">
        <title>Human intestinal bacterial collection.</title>
        <authorList>
            <person name="Pauvert C."/>
            <person name="Hitch T.C.A."/>
            <person name="Clavel T."/>
        </authorList>
    </citation>
    <scope>NUCLEOTIDE SEQUENCE [LARGE SCALE GENOMIC DNA]</scope>
    <source>
        <strain evidence="10 11">CLA-AA-H78B</strain>
    </source>
</reference>
<keyword evidence="6 8" id="KW-1133">Transmembrane helix</keyword>
<organism evidence="10 11">
    <name type="scientific">Hominiventricola aquisgranensis</name>
    <dbReference type="NCBI Taxonomy" id="3133164"/>
    <lineage>
        <taxon>Bacteria</taxon>
        <taxon>Bacillati</taxon>
        <taxon>Bacillota</taxon>
        <taxon>Clostridia</taxon>
        <taxon>Lachnospirales</taxon>
        <taxon>Lachnospiraceae</taxon>
        <taxon>Hominiventricola</taxon>
    </lineage>
</organism>
<dbReference type="Proteomes" id="UP001470288">
    <property type="component" value="Unassembled WGS sequence"/>
</dbReference>
<name>A0ABV1HXH4_9FIRM</name>
<evidence type="ECO:0000256" key="2">
    <source>
        <dbReference type="ARBA" id="ARBA00022475"/>
    </source>
</evidence>
<evidence type="ECO:0000313" key="10">
    <source>
        <dbReference type="EMBL" id="MEQ2577627.1"/>
    </source>
</evidence>
<evidence type="ECO:0000259" key="9">
    <source>
        <dbReference type="Pfam" id="PF13231"/>
    </source>
</evidence>
<evidence type="ECO:0000256" key="1">
    <source>
        <dbReference type="ARBA" id="ARBA00004651"/>
    </source>
</evidence>
<comment type="caution">
    <text evidence="10">The sequence shown here is derived from an EMBL/GenBank/DDBJ whole genome shotgun (WGS) entry which is preliminary data.</text>
</comment>
<evidence type="ECO:0000256" key="5">
    <source>
        <dbReference type="ARBA" id="ARBA00022692"/>
    </source>
</evidence>
<dbReference type="InterPro" id="IPR038731">
    <property type="entry name" value="RgtA/B/C-like"/>
</dbReference>
<keyword evidence="7 8" id="KW-0472">Membrane</keyword>
<dbReference type="EMBL" id="JBBMFC010000003">
    <property type="protein sequence ID" value="MEQ2577627.1"/>
    <property type="molecule type" value="Genomic_DNA"/>
</dbReference>
<dbReference type="EC" id="2.4.-.-" evidence="10"/>
<protein>
    <submittedName>
        <fullName evidence="10">Glycosyltransferase family 39 protein</fullName>
        <ecNumber evidence="10">2.4.-.-</ecNumber>
    </submittedName>
</protein>
<evidence type="ECO:0000256" key="8">
    <source>
        <dbReference type="SAM" id="Phobius"/>
    </source>
</evidence>
<dbReference type="InterPro" id="IPR050297">
    <property type="entry name" value="LipidA_mod_glycosyltrf_83"/>
</dbReference>
<keyword evidence="4 10" id="KW-0808">Transferase</keyword>
<feature type="transmembrane region" description="Helical" evidence="8">
    <location>
        <begin position="281"/>
        <end position="299"/>
    </location>
</feature>
<gene>
    <name evidence="10" type="ORF">WMO62_02070</name>
</gene>
<dbReference type="PANTHER" id="PTHR33908">
    <property type="entry name" value="MANNOSYLTRANSFERASE YKCB-RELATED"/>
    <property type="match status" value="1"/>
</dbReference>
<keyword evidence="2" id="KW-1003">Cell membrane</keyword>
<feature type="domain" description="Glycosyltransferase RgtA/B/C/D-like" evidence="9">
    <location>
        <begin position="76"/>
        <end position="231"/>
    </location>
</feature>
<feature type="transmembrane region" description="Helical" evidence="8">
    <location>
        <begin position="173"/>
        <end position="205"/>
    </location>
</feature>
<feature type="transmembrane region" description="Helical" evidence="8">
    <location>
        <begin position="367"/>
        <end position="388"/>
    </location>
</feature>
<feature type="transmembrane region" description="Helical" evidence="8">
    <location>
        <begin position="100"/>
        <end position="117"/>
    </location>
</feature>
<keyword evidence="3 10" id="KW-0328">Glycosyltransferase</keyword>